<evidence type="ECO:0000313" key="10">
    <source>
        <dbReference type="EMBL" id="KAH6657615.1"/>
    </source>
</evidence>
<dbReference type="Gene3D" id="3.40.50.1820">
    <property type="entry name" value="alpha/beta hydrolase"/>
    <property type="match status" value="1"/>
</dbReference>
<accession>A0A9P8UT95</accession>
<keyword evidence="2 9" id="KW-0719">Serine esterase</keyword>
<evidence type="ECO:0000256" key="1">
    <source>
        <dbReference type="ARBA" id="ARBA00004613"/>
    </source>
</evidence>
<organism evidence="10 11">
    <name type="scientific">Truncatella angustata</name>
    <dbReference type="NCBI Taxonomy" id="152316"/>
    <lineage>
        <taxon>Eukaryota</taxon>
        <taxon>Fungi</taxon>
        <taxon>Dikarya</taxon>
        <taxon>Ascomycota</taxon>
        <taxon>Pezizomycotina</taxon>
        <taxon>Sordariomycetes</taxon>
        <taxon>Xylariomycetidae</taxon>
        <taxon>Amphisphaeriales</taxon>
        <taxon>Sporocadaceae</taxon>
        <taxon>Truncatella</taxon>
    </lineage>
</organism>
<evidence type="ECO:0000256" key="6">
    <source>
        <dbReference type="ARBA" id="ARBA00023180"/>
    </source>
</evidence>
<keyword evidence="3 9" id="KW-0964">Secreted</keyword>
<keyword evidence="4" id="KW-0732">Signal</keyword>
<evidence type="ECO:0000256" key="9">
    <source>
        <dbReference type="RuleBase" id="RU367147"/>
    </source>
</evidence>
<dbReference type="AlphaFoldDB" id="A0A9P8UT95"/>
<comment type="similarity">
    <text evidence="9">Belongs to the carbohydrate esterase 1 (CE1) family.</text>
</comment>
<gene>
    <name evidence="10" type="ORF">BKA67DRAFT_591017</name>
</gene>
<dbReference type="GeneID" id="70133551"/>
<keyword evidence="7 9" id="KW-0119">Carbohydrate metabolism</keyword>
<dbReference type="InterPro" id="IPR010126">
    <property type="entry name" value="Esterase_phb"/>
</dbReference>
<evidence type="ECO:0000256" key="7">
    <source>
        <dbReference type="ARBA" id="ARBA00023277"/>
    </source>
</evidence>
<comment type="function">
    <text evidence="9">Esterase involved in the hydrolysis of xylan, a major structural heterogeneous polysaccharide found in plant biomass representing the second most abundant polysaccharide in the biosphere, after cellulose.</text>
</comment>
<dbReference type="PANTHER" id="PTHR43037:SF3">
    <property type="entry name" value="FERULOYL ESTERASE B"/>
    <property type="match status" value="1"/>
</dbReference>
<sequence length="278" mass="29398">MVINAALTTVTNWGSNPTNLEMQIYLPKTLAAKPAVIVALHGCSGSGAQYYQQANYDSYADAKGFIVVYPSARNDSNCWDVSSSKSLSHNGGGDSQGLANMVAYLIKTYNADPTKVYATGTSSGCMMTNVLLAVYPDVFAAGSCYSGVAAGCFAGSPGSSPISSDRTCANGKVNKSGASWSTQVHAMYAGYNGTYPRMQTFHGTADNLVFYANLAEQLKEWSSLLNVTFTKNETNTPQSGYTKITYGDGTKLVGFSAQGVGHTVPVHAQLDIAWFGLN</sequence>
<evidence type="ECO:0000256" key="2">
    <source>
        <dbReference type="ARBA" id="ARBA00022487"/>
    </source>
</evidence>
<dbReference type="InterPro" id="IPR050955">
    <property type="entry name" value="Plant_Biomass_Hydrol_Est"/>
</dbReference>
<reference evidence="10" key="1">
    <citation type="journal article" date="2021" name="Nat. Commun.">
        <title>Genetic determinants of endophytism in the Arabidopsis root mycobiome.</title>
        <authorList>
            <person name="Mesny F."/>
            <person name="Miyauchi S."/>
            <person name="Thiergart T."/>
            <person name="Pickel B."/>
            <person name="Atanasova L."/>
            <person name="Karlsson M."/>
            <person name="Huettel B."/>
            <person name="Barry K.W."/>
            <person name="Haridas S."/>
            <person name="Chen C."/>
            <person name="Bauer D."/>
            <person name="Andreopoulos W."/>
            <person name="Pangilinan J."/>
            <person name="LaButti K."/>
            <person name="Riley R."/>
            <person name="Lipzen A."/>
            <person name="Clum A."/>
            <person name="Drula E."/>
            <person name="Henrissat B."/>
            <person name="Kohler A."/>
            <person name="Grigoriev I.V."/>
            <person name="Martin F.M."/>
            <person name="Hacquard S."/>
        </authorList>
    </citation>
    <scope>NUCLEOTIDE SEQUENCE</scope>
    <source>
        <strain evidence="10">MPI-SDFR-AT-0073</strain>
    </source>
</reference>
<evidence type="ECO:0000256" key="5">
    <source>
        <dbReference type="ARBA" id="ARBA00022801"/>
    </source>
</evidence>
<dbReference type="RefSeq" id="XP_045961849.1">
    <property type="nucleotide sequence ID" value="XM_046104660.1"/>
</dbReference>
<dbReference type="Pfam" id="PF10503">
    <property type="entry name" value="Esterase_PHB"/>
    <property type="match status" value="1"/>
</dbReference>
<keyword evidence="5 9" id="KW-0378">Hydrolase</keyword>
<comment type="subcellular location">
    <subcellularLocation>
        <location evidence="1 9">Secreted</location>
    </subcellularLocation>
</comment>
<dbReference type="NCBIfam" id="TIGR01840">
    <property type="entry name" value="esterase_phb"/>
    <property type="match status" value="1"/>
</dbReference>
<evidence type="ECO:0000256" key="4">
    <source>
        <dbReference type="ARBA" id="ARBA00022729"/>
    </source>
</evidence>
<keyword evidence="6" id="KW-0325">Glycoprotein</keyword>
<dbReference type="GO" id="GO:0005576">
    <property type="term" value="C:extracellular region"/>
    <property type="evidence" value="ECO:0007669"/>
    <property type="project" value="UniProtKB-SubCell"/>
</dbReference>
<comment type="caution">
    <text evidence="10">The sequence shown here is derived from an EMBL/GenBank/DDBJ whole genome shotgun (WGS) entry which is preliminary data.</text>
</comment>
<protein>
    <recommendedName>
        <fullName evidence="9">Carboxylic ester hydrolase</fullName>
        <ecNumber evidence="9">3.1.1.-</ecNumber>
    </recommendedName>
</protein>
<evidence type="ECO:0000256" key="8">
    <source>
        <dbReference type="ARBA" id="ARBA00023326"/>
    </source>
</evidence>
<evidence type="ECO:0000256" key="3">
    <source>
        <dbReference type="ARBA" id="ARBA00022525"/>
    </source>
</evidence>
<dbReference type="GO" id="GO:0052689">
    <property type="term" value="F:carboxylic ester hydrolase activity"/>
    <property type="evidence" value="ECO:0007669"/>
    <property type="project" value="UniProtKB-KW"/>
</dbReference>
<dbReference type="EMBL" id="JAGPXC010000002">
    <property type="protein sequence ID" value="KAH6657615.1"/>
    <property type="molecule type" value="Genomic_DNA"/>
</dbReference>
<dbReference type="InterPro" id="IPR029058">
    <property type="entry name" value="AB_hydrolase_fold"/>
</dbReference>
<dbReference type="GO" id="GO:0045493">
    <property type="term" value="P:xylan catabolic process"/>
    <property type="evidence" value="ECO:0007669"/>
    <property type="project" value="UniProtKB-UniRule"/>
</dbReference>
<dbReference type="PANTHER" id="PTHR43037">
    <property type="entry name" value="UNNAMED PRODUCT-RELATED"/>
    <property type="match status" value="1"/>
</dbReference>
<keyword evidence="8 9" id="KW-0624">Polysaccharide degradation</keyword>
<dbReference type="EC" id="3.1.1.-" evidence="9"/>
<proteinExistence type="inferred from homology"/>
<evidence type="ECO:0000313" key="11">
    <source>
        <dbReference type="Proteomes" id="UP000758603"/>
    </source>
</evidence>
<dbReference type="SUPFAM" id="SSF53474">
    <property type="entry name" value="alpha/beta-Hydrolases"/>
    <property type="match status" value="2"/>
</dbReference>
<dbReference type="Proteomes" id="UP000758603">
    <property type="component" value="Unassembled WGS sequence"/>
</dbReference>
<dbReference type="OrthoDB" id="2425929at2759"/>
<name>A0A9P8UT95_9PEZI</name>
<keyword evidence="11" id="KW-1185">Reference proteome</keyword>